<dbReference type="Gene3D" id="1.20.1070.10">
    <property type="entry name" value="Rhodopsin 7-helix transmembrane proteins"/>
    <property type="match status" value="1"/>
</dbReference>
<evidence type="ECO:0000256" key="7">
    <source>
        <dbReference type="ARBA" id="ARBA00023040"/>
    </source>
</evidence>
<keyword evidence="3 12" id="KW-0919">Taste</keyword>
<dbReference type="GO" id="GO:0033038">
    <property type="term" value="F:bitter taste receptor activity"/>
    <property type="evidence" value="ECO:0000318"/>
    <property type="project" value="GO_Central"/>
</dbReference>
<protein>
    <recommendedName>
        <fullName evidence="12">Taste receptor type 2</fullName>
    </recommendedName>
</protein>
<dbReference type="Pfam" id="PF05296">
    <property type="entry name" value="TAS2R"/>
    <property type="match status" value="1"/>
</dbReference>
<evidence type="ECO:0000256" key="11">
    <source>
        <dbReference type="RuleBase" id="RU004423"/>
    </source>
</evidence>
<dbReference type="InterPro" id="IPR007960">
    <property type="entry name" value="TAS2R"/>
</dbReference>
<dbReference type="AlphaFoldDB" id="F6U6P0"/>
<evidence type="ECO:0000256" key="12">
    <source>
        <dbReference type="RuleBase" id="RU004424"/>
    </source>
</evidence>
<evidence type="ECO:0000313" key="14">
    <source>
        <dbReference type="Ensembl" id="ENSMODP00000017736.3"/>
    </source>
</evidence>
<evidence type="ECO:0000256" key="2">
    <source>
        <dbReference type="ARBA" id="ARBA00007376"/>
    </source>
</evidence>
<dbReference type="PANTHER" id="PTHR11394">
    <property type="entry name" value="TASTE RECEPTOR TYPE 2"/>
    <property type="match status" value="1"/>
</dbReference>
<dbReference type="SUPFAM" id="SSF81321">
    <property type="entry name" value="Family A G protein-coupled receptor-like"/>
    <property type="match status" value="1"/>
</dbReference>
<dbReference type="Bgee" id="ENSMODG00000014188">
    <property type="expression patterns" value="Expressed in cerebellum"/>
</dbReference>
<dbReference type="eggNOG" id="ENOG502S2SI">
    <property type="taxonomic scope" value="Eukaryota"/>
</dbReference>
<keyword evidence="8 12" id="KW-0472">Membrane</keyword>
<dbReference type="Proteomes" id="UP000002280">
    <property type="component" value="Chromosome 8"/>
</dbReference>
<proteinExistence type="inferred from homology"/>
<feature type="transmembrane region" description="Helical" evidence="13">
    <location>
        <begin position="49"/>
        <end position="71"/>
    </location>
</feature>
<feature type="transmembrane region" description="Helical" evidence="13">
    <location>
        <begin position="270"/>
        <end position="292"/>
    </location>
</feature>
<comment type="similarity">
    <text evidence="2 11">Belongs to the G-protein coupled receptor T2R family.</text>
</comment>
<feature type="transmembrane region" description="Helical" evidence="13">
    <location>
        <begin position="16"/>
        <end position="37"/>
    </location>
</feature>
<reference evidence="14" key="3">
    <citation type="submission" date="2025-09" db="UniProtKB">
        <authorList>
            <consortium name="Ensembl"/>
        </authorList>
    </citation>
    <scope>IDENTIFICATION</scope>
</reference>
<reference evidence="14" key="2">
    <citation type="submission" date="2025-08" db="UniProtKB">
        <authorList>
            <consortium name="Ensembl"/>
        </authorList>
    </citation>
    <scope>IDENTIFICATION</scope>
</reference>
<keyword evidence="9 12" id="KW-0675">Receptor</keyword>
<comment type="subcellular location">
    <subcellularLocation>
        <location evidence="1 12">Membrane</location>
        <topology evidence="1 12">Multi-pass membrane protein</topology>
    </subcellularLocation>
</comment>
<evidence type="ECO:0000256" key="13">
    <source>
        <dbReference type="SAM" id="Phobius"/>
    </source>
</evidence>
<dbReference type="PANTHER" id="PTHR11394:SF57">
    <property type="entry name" value="TASTE RECEPTOR TYPE 2"/>
    <property type="match status" value="1"/>
</dbReference>
<accession>F6U6P0</accession>
<keyword evidence="5 12" id="KW-0812">Transmembrane</keyword>
<dbReference type="GeneTree" id="ENSGT01150000286961"/>
<dbReference type="STRING" id="13616.ENSMODP00000017736"/>
<keyword evidence="7 12" id="KW-0297">G-protein coupled receptor</keyword>
<dbReference type="GO" id="GO:0004930">
    <property type="term" value="F:G protein-coupled receptor activity"/>
    <property type="evidence" value="ECO:0007669"/>
    <property type="project" value="UniProtKB-KW"/>
</dbReference>
<dbReference type="Ensembl" id="ENSMODT00000018064.3">
    <property type="protein sequence ID" value="ENSMODP00000017736.3"/>
    <property type="gene ID" value="ENSMODG00000014188.4"/>
</dbReference>
<dbReference type="GO" id="GO:0016020">
    <property type="term" value="C:membrane"/>
    <property type="evidence" value="ECO:0000318"/>
    <property type="project" value="GO_Central"/>
</dbReference>
<dbReference type="GO" id="GO:0001580">
    <property type="term" value="P:detection of chemical stimulus involved in sensory perception of bitter taste"/>
    <property type="evidence" value="ECO:0000318"/>
    <property type="project" value="GO_Central"/>
</dbReference>
<reference evidence="14 15" key="1">
    <citation type="journal article" date="2007" name="Nature">
        <title>Genome of the marsupial Monodelphis domestica reveals innovation in non-coding sequences.</title>
        <authorList>
            <person name="Mikkelsen T.S."/>
            <person name="Wakefield M.J."/>
            <person name="Aken B."/>
            <person name="Amemiya C.T."/>
            <person name="Chang J.L."/>
            <person name="Duke S."/>
            <person name="Garber M."/>
            <person name="Gentles A.J."/>
            <person name="Goodstadt L."/>
            <person name="Heger A."/>
            <person name="Jurka J."/>
            <person name="Kamal M."/>
            <person name="Mauceli E."/>
            <person name="Searle S.M."/>
            <person name="Sharpe T."/>
            <person name="Baker M.L."/>
            <person name="Batzer M.A."/>
            <person name="Benos P.V."/>
            <person name="Belov K."/>
            <person name="Clamp M."/>
            <person name="Cook A."/>
            <person name="Cuff J."/>
            <person name="Das R."/>
            <person name="Davidow L."/>
            <person name="Deakin J.E."/>
            <person name="Fazzari M.J."/>
            <person name="Glass J.L."/>
            <person name="Grabherr M."/>
            <person name="Greally J.M."/>
            <person name="Gu W."/>
            <person name="Hore T.A."/>
            <person name="Huttley G.A."/>
            <person name="Kleber M."/>
            <person name="Jirtle R.L."/>
            <person name="Koina E."/>
            <person name="Lee J.T."/>
            <person name="Mahony S."/>
            <person name="Marra M.A."/>
            <person name="Miller R.D."/>
            <person name="Nicholls R.D."/>
            <person name="Oda M."/>
            <person name="Papenfuss A.T."/>
            <person name="Parra Z.E."/>
            <person name="Pollock D.D."/>
            <person name="Ray D.A."/>
            <person name="Schein J.E."/>
            <person name="Speed T.P."/>
            <person name="Thompson K."/>
            <person name="VandeBerg J.L."/>
            <person name="Wade C.M."/>
            <person name="Walker J.A."/>
            <person name="Waters P.D."/>
            <person name="Webber C."/>
            <person name="Weidman J.R."/>
            <person name="Xie X."/>
            <person name="Zody M.C."/>
            <person name="Baldwin J."/>
            <person name="Abdouelleil A."/>
            <person name="Abdulkadir J."/>
            <person name="Abebe A."/>
            <person name="Abera B."/>
            <person name="Abreu J."/>
            <person name="Acer S.C."/>
            <person name="Aftuck L."/>
            <person name="Alexander A."/>
            <person name="An P."/>
            <person name="Anderson E."/>
            <person name="Anderson S."/>
            <person name="Arachi H."/>
            <person name="Azer M."/>
            <person name="Bachantsang P."/>
            <person name="Barry A."/>
            <person name="Bayul T."/>
            <person name="Berlin A."/>
            <person name="Bessette D."/>
            <person name="Bloom T."/>
            <person name="Bloom T."/>
            <person name="Boguslavskiy L."/>
            <person name="Bonnet C."/>
            <person name="Boukhgalter B."/>
            <person name="Bourzgui I."/>
            <person name="Brown A."/>
            <person name="Cahill P."/>
            <person name="Channer S."/>
            <person name="Cheshatsang Y."/>
            <person name="Chuda L."/>
            <person name="Citroen M."/>
            <person name="Collymore A."/>
            <person name="Cooke P."/>
            <person name="Costello M."/>
            <person name="D'Aco K."/>
            <person name="Daza R."/>
            <person name="De Haan G."/>
            <person name="DeGray S."/>
            <person name="DeMaso C."/>
            <person name="Dhargay N."/>
            <person name="Dooley K."/>
            <person name="Dooley E."/>
            <person name="Doricent M."/>
            <person name="Dorje P."/>
            <person name="Dorjee K."/>
            <person name="Dupes A."/>
            <person name="Elong R."/>
            <person name="Falk J."/>
            <person name="Farina A."/>
            <person name="Faro S."/>
            <person name="Ferguson D."/>
            <person name="Fisher S."/>
            <person name="Foley C.D."/>
            <person name="Franke A."/>
            <person name="Friedrich D."/>
            <person name="Gadbois L."/>
            <person name="Gearin G."/>
            <person name="Gearin C.R."/>
            <person name="Giannoukos G."/>
            <person name="Goode T."/>
            <person name="Graham J."/>
            <person name="Grandbois E."/>
            <person name="Grewal S."/>
            <person name="Gyaltsen K."/>
            <person name="Hafez N."/>
            <person name="Hagos B."/>
            <person name="Hall J."/>
            <person name="Henson C."/>
            <person name="Hollinger A."/>
            <person name="Honan T."/>
            <person name="Huard M.D."/>
            <person name="Hughes L."/>
            <person name="Hurhula B."/>
            <person name="Husby M.E."/>
            <person name="Kamat A."/>
            <person name="Kanga B."/>
            <person name="Kashin S."/>
            <person name="Khazanovich D."/>
            <person name="Kisner P."/>
            <person name="Lance K."/>
            <person name="Lara M."/>
            <person name="Lee W."/>
            <person name="Lennon N."/>
            <person name="Letendre F."/>
            <person name="LeVine R."/>
            <person name="Lipovsky A."/>
            <person name="Liu X."/>
            <person name="Liu J."/>
            <person name="Liu S."/>
            <person name="Lokyitsang T."/>
            <person name="Lokyitsang Y."/>
            <person name="Lubonja R."/>
            <person name="Lui A."/>
            <person name="MacDonald P."/>
            <person name="Magnisalis V."/>
            <person name="Maru K."/>
            <person name="Matthews C."/>
            <person name="McCusker W."/>
            <person name="McDonough S."/>
            <person name="Mehta T."/>
            <person name="Meldrim J."/>
            <person name="Meneus L."/>
            <person name="Mihai O."/>
            <person name="Mihalev A."/>
            <person name="Mihova T."/>
            <person name="Mittelman R."/>
            <person name="Mlenga V."/>
            <person name="Montmayeur A."/>
            <person name="Mulrain L."/>
            <person name="Navidi A."/>
            <person name="Naylor J."/>
            <person name="Negash T."/>
            <person name="Nguyen T."/>
            <person name="Nguyen N."/>
            <person name="Nicol R."/>
            <person name="Norbu C."/>
            <person name="Norbu N."/>
            <person name="Novod N."/>
            <person name="O'Neill B."/>
            <person name="Osman S."/>
            <person name="Markiewicz E."/>
            <person name="Oyono O.L."/>
            <person name="Patti C."/>
            <person name="Phunkhang P."/>
            <person name="Pierre F."/>
            <person name="Priest M."/>
            <person name="Raghuraman S."/>
            <person name="Rege F."/>
            <person name="Reyes R."/>
            <person name="Rise C."/>
            <person name="Rogov P."/>
            <person name="Ross K."/>
            <person name="Ryan E."/>
            <person name="Settipalli S."/>
            <person name="Shea T."/>
            <person name="Sherpa N."/>
            <person name="Shi L."/>
            <person name="Shih D."/>
            <person name="Sparrow T."/>
            <person name="Spaulding J."/>
            <person name="Stalker J."/>
            <person name="Stange-Thomann N."/>
            <person name="Stavropoulos S."/>
            <person name="Stone C."/>
            <person name="Strader C."/>
            <person name="Tesfaye S."/>
            <person name="Thomson T."/>
            <person name="Thoulutsang Y."/>
            <person name="Thoulutsang D."/>
            <person name="Topham K."/>
            <person name="Topping I."/>
            <person name="Tsamla T."/>
            <person name="Vassiliev H."/>
            <person name="Vo A."/>
            <person name="Wangchuk T."/>
            <person name="Wangdi T."/>
            <person name="Weiand M."/>
            <person name="Wilkinson J."/>
            <person name="Wilson A."/>
            <person name="Yadav S."/>
            <person name="Young G."/>
            <person name="Yu Q."/>
            <person name="Zembek L."/>
            <person name="Zhong D."/>
            <person name="Zimmer A."/>
            <person name="Zwirko Z."/>
            <person name="Jaffe D.B."/>
            <person name="Alvarez P."/>
            <person name="Brockman W."/>
            <person name="Butler J."/>
            <person name="Chin C."/>
            <person name="Gnerre S."/>
            <person name="MacCallum I."/>
            <person name="Graves J.A."/>
            <person name="Ponting C.P."/>
            <person name="Breen M."/>
            <person name="Samollow P.B."/>
            <person name="Lander E.S."/>
            <person name="Lindblad-Toh K."/>
        </authorList>
    </citation>
    <scope>NUCLEOTIDE SEQUENCE [LARGE SCALE GENOMIC DNA]</scope>
</reference>
<sequence length="305" mass="34226">MGVPVGSMISLAEVCYTSVLIALFIMGTIGNGFLVVVNGSKLMGDQRLIGIELLLLCLGMSRLGLQILLTFQGLISVFFAKFYLHNVYGSLFLFIWMFLNSCSLWFATCLGIFYCLKISDFTHPCFLWLKFRVFKLMPWMLLGSLLASVVIAGLCACMLDYSIASNTDWAKNVSQAGADSVSVIINDVLLVNFALICPPCLFVMCTVMLFVSLYNHTHRMQTQSLDLGNPNTEAHINALRTVITFFCFFVSYFAALMVNLTFIVPFKSHWFFFLKSVMAAYPSGHSVIIILGNSQYWQLFKRILP</sequence>
<dbReference type="FunFam" id="1.20.1070.10:FF:000055">
    <property type="entry name" value="Taste receptor type 2"/>
    <property type="match status" value="1"/>
</dbReference>
<organism evidence="14 15">
    <name type="scientific">Monodelphis domestica</name>
    <name type="common">Gray short-tailed opossum</name>
    <dbReference type="NCBI Taxonomy" id="13616"/>
    <lineage>
        <taxon>Eukaryota</taxon>
        <taxon>Metazoa</taxon>
        <taxon>Chordata</taxon>
        <taxon>Craniata</taxon>
        <taxon>Vertebrata</taxon>
        <taxon>Euteleostomi</taxon>
        <taxon>Mammalia</taxon>
        <taxon>Metatheria</taxon>
        <taxon>Didelphimorphia</taxon>
        <taxon>Didelphidae</taxon>
        <taxon>Monodelphis</taxon>
    </lineage>
</organism>
<dbReference type="OMA" id="KFQQPFR"/>
<feature type="transmembrane region" description="Helical" evidence="13">
    <location>
        <begin position="91"/>
        <end position="116"/>
    </location>
</feature>
<evidence type="ECO:0000256" key="8">
    <source>
        <dbReference type="ARBA" id="ARBA00023136"/>
    </source>
</evidence>
<keyword evidence="4 12" id="KW-0716">Sensory transduction</keyword>
<keyword evidence="6 13" id="KW-1133">Transmembrane helix</keyword>
<evidence type="ECO:0000256" key="4">
    <source>
        <dbReference type="ARBA" id="ARBA00022606"/>
    </source>
</evidence>
<name>F6U6P0_MONDO</name>
<feature type="transmembrane region" description="Helical" evidence="13">
    <location>
        <begin position="242"/>
        <end position="264"/>
    </location>
</feature>
<dbReference type="InParanoid" id="F6U6P0"/>
<gene>
    <name evidence="14" type="primary">T2R2</name>
</gene>
<evidence type="ECO:0000256" key="5">
    <source>
        <dbReference type="ARBA" id="ARBA00022692"/>
    </source>
</evidence>
<dbReference type="HOGENOM" id="CLU_072337_1_1_1"/>
<feature type="transmembrane region" description="Helical" evidence="13">
    <location>
        <begin position="136"/>
        <end position="164"/>
    </location>
</feature>
<feature type="transmembrane region" description="Helical" evidence="13">
    <location>
        <begin position="189"/>
        <end position="214"/>
    </location>
</feature>
<keyword evidence="15" id="KW-1185">Reference proteome</keyword>
<evidence type="ECO:0000256" key="9">
    <source>
        <dbReference type="ARBA" id="ARBA00023170"/>
    </source>
</evidence>
<evidence type="ECO:0000256" key="6">
    <source>
        <dbReference type="ARBA" id="ARBA00022989"/>
    </source>
</evidence>
<evidence type="ECO:0000313" key="15">
    <source>
        <dbReference type="Proteomes" id="UP000002280"/>
    </source>
</evidence>
<evidence type="ECO:0000256" key="3">
    <source>
        <dbReference type="ARBA" id="ARBA00022480"/>
    </source>
</evidence>
<evidence type="ECO:0000256" key="10">
    <source>
        <dbReference type="ARBA" id="ARBA00023224"/>
    </source>
</evidence>
<evidence type="ECO:0000256" key="1">
    <source>
        <dbReference type="ARBA" id="ARBA00004141"/>
    </source>
</evidence>
<keyword evidence="10 12" id="KW-0807">Transducer</keyword>